<organism evidence="1 2">
    <name type="scientific">Dovyalis caffra</name>
    <dbReference type="NCBI Taxonomy" id="77055"/>
    <lineage>
        <taxon>Eukaryota</taxon>
        <taxon>Viridiplantae</taxon>
        <taxon>Streptophyta</taxon>
        <taxon>Embryophyta</taxon>
        <taxon>Tracheophyta</taxon>
        <taxon>Spermatophyta</taxon>
        <taxon>Magnoliopsida</taxon>
        <taxon>eudicotyledons</taxon>
        <taxon>Gunneridae</taxon>
        <taxon>Pentapetalae</taxon>
        <taxon>rosids</taxon>
        <taxon>fabids</taxon>
        <taxon>Malpighiales</taxon>
        <taxon>Salicaceae</taxon>
        <taxon>Flacourtieae</taxon>
        <taxon>Dovyalis</taxon>
    </lineage>
</organism>
<keyword evidence="2" id="KW-1185">Reference proteome</keyword>
<evidence type="ECO:0000313" key="2">
    <source>
        <dbReference type="Proteomes" id="UP001314170"/>
    </source>
</evidence>
<name>A0AAV1QRP2_9ROSI</name>
<proteinExistence type="predicted"/>
<comment type="caution">
    <text evidence="1">The sequence shown here is derived from an EMBL/GenBank/DDBJ whole genome shotgun (WGS) entry which is preliminary data.</text>
</comment>
<gene>
    <name evidence="1" type="ORF">DCAF_LOCUS1307</name>
</gene>
<dbReference type="AlphaFoldDB" id="A0AAV1QRP2"/>
<dbReference type="EMBL" id="CAWUPB010000130">
    <property type="protein sequence ID" value="CAK7323678.1"/>
    <property type="molecule type" value="Genomic_DNA"/>
</dbReference>
<sequence>MNSDLRRKVFLGQNKQETFMIDIEEIASNQRQFKNEQIGNKSLCKKMKKA</sequence>
<dbReference type="Proteomes" id="UP001314170">
    <property type="component" value="Unassembled WGS sequence"/>
</dbReference>
<evidence type="ECO:0000313" key="1">
    <source>
        <dbReference type="EMBL" id="CAK7323678.1"/>
    </source>
</evidence>
<protein>
    <submittedName>
        <fullName evidence="1">Uncharacterized protein</fullName>
    </submittedName>
</protein>
<reference evidence="1 2" key="1">
    <citation type="submission" date="2024-01" db="EMBL/GenBank/DDBJ databases">
        <authorList>
            <person name="Waweru B."/>
        </authorList>
    </citation>
    <scope>NUCLEOTIDE SEQUENCE [LARGE SCALE GENOMIC DNA]</scope>
</reference>
<accession>A0AAV1QRP2</accession>